<dbReference type="OrthoDB" id="9782219at2"/>
<dbReference type="Gene3D" id="1.10.10.10">
    <property type="entry name" value="Winged helix-like DNA-binding domain superfamily/Winged helix DNA-binding domain"/>
    <property type="match status" value="1"/>
</dbReference>
<keyword evidence="3" id="KW-0804">Transcription</keyword>
<evidence type="ECO:0000256" key="3">
    <source>
        <dbReference type="ARBA" id="ARBA00023163"/>
    </source>
</evidence>
<dbReference type="Proteomes" id="UP000444185">
    <property type="component" value="Unassembled WGS sequence"/>
</dbReference>
<organism evidence="5 6">
    <name type="scientific">Qipengyuania gaetbuli</name>
    <dbReference type="NCBI Taxonomy" id="266952"/>
    <lineage>
        <taxon>Bacteria</taxon>
        <taxon>Pseudomonadati</taxon>
        <taxon>Pseudomonadota</taxon>
        <taxon>Alphaproteobacteria</taxon>
        <taxon>Sphingomonadales</taxon>
        <taxon>Erythrobacteraceae</taxon>
        <taxon>Qipengyuania</taxon>
    </lineage>
</organism>
<evidence type="ECO:0000259" key="4">
    <source>
        <dbReference type="PROSITE" id="PS51118"/>
    </source>
</evidence>
<gene>
    <name evidence="5" type="ORF">GRI42_07475</name>
</gene>
<dbReference type="InterPro" id="IPR036390">
    <property type="entry name" value="WH_DNA-bd_sf"/>
</dbReference>
<comment type="caution">
    <text evidence="5">The sequence shown here is derived from an EMBL/GenBank/DDBJ whole genome shotgun (WGS) entry which is preliminary data.</text>
</comment>
<dbReference type="SUPFAM" id="SSF55718">
    <property type="entry name" value="SCP-like"/>
    <property type="match status" value="1"/>
</dbReference>
<sequence length="227" mass="24984">MKLQKETIGHGRWYNDACGTAFGLELLGERWSMLVVRELMLGPRRFSGLRASLPGISAKVLTERLGALEEAGVLAKRMLDEPAPVQVYELTEWGYRAEPVMQELGRWAAMSSAHDPMLPLSPVSIMLSLRTMFDPAKAEGMDFKAGFDIGGERFVAQLRGGELPVRRGDPVDADFIIRAPNATALAALFYAGVPLEELEREMGLSIEGESKAAMRFASIFELPEKLA</sequence>
<evidence type="ECO:0000256" key="2">
    <source>
        <dbReference type="ARBA" id="ARBA00023125"/>
    </source>
</evidence>
<evidence type="ECO:0000256" key="1">
    <source>
        <dbReference type="ARBA" id="ARBA00023015"/>
    </source>
</evidence>
<keyword evidence="1" id="KW-0805">Transcription regulation</keyword>
<dbReference type="Pfam" id="PF01638">
    <property type="entry name" value="HxlR"/>
    <property type="match status" value="1"/>
</dbReference>
<evidence type="ECO:0000313" key="5">
    <source>
        <dbReference type="EMBL" id="MXO51142.1"/>
    </source>
</evidence>
<dbReference type="InterPro" id="IPR036388">
    <property type="entry name" value="WH-like_DNA-bd_sf"/>
</dbReference>
<dbReference type="GO" id="GO:0003677">
    <property type="term" value="F:DNA binding"/>
    <property type="evidence" value="ECO:0007669"/>
    <property type="project" value="UniProtKB-KW"/>
</dbReference>
<dbReference type="SUPFAM" id="SSF46785">
    <property type="entry name" value="Winged helix' DNA-binding domain"/>
    <property type="match status" value="1"/>
</dbReference>
<dbReference type="EMBL" id="WTYF01000004">
    <property type="protein sequence ID" value="MXO51142.1"/>
    <property type="molecule type" value="Genomic_DNA"/>
</dbReference>
<dbReference type="InterPro" id="IPR002577">
    <property type="entry name" value="HTH_HxlR"/>
</dbReference>
<dbReference type="AlphaFoldDB" id="A0A844Y213"/>
<feature type="domain" description="HTH hxlR-type" evidence="4">
    <location>
        <begin position="18"/>
        <end position="116"/>
    </location>
</feature>
<dbReference type="InterPro" id="IPR036527">
    <property type="entry name" value="SCP2_sterol-bd_dom_sf"/>
</dbReference>
<dbReference type="PANTHER" id="PTHR33204">
    <property type="entry name" value="TRANSCRIPTIONAL REGULATOR, MARR FAMILY"/>
    <property type="match status" value="1"/>
</dbReference>
<protein>
    <submittedName>
        <fullName evidence="5">Transcriptional regulator</fullName>
    </submittedName>
</protein>
<dbReference type="PANTHER" id="PTHR33204:SF18">
    <property type="entry name" value="TRANSCRIPTIONAL REGULATORY PROTEIN"/>
    <property type="match status" value="1"/>
</dbReference>
<proteinExistence type="predicted"/>
<evidence type="ECO:0000313" key="6">
    <source>
        <dbReference type="Proteomes" id="UP000444185"/>
    </source>
</evidence>
<reference evidence="5 6" key="1">
    <citation type="submission" date="2019-12" db="EMBL/GenBank/DDBJ databases">
        <title>Genomic-based taxomic classification of the family Erythrobacteraceae.</title>
        <authorList>
            <person name="Xu L."/>
        </authorList>
    </citation>
    <scope>NUCLEOTIDE SEQUENCE [LARGE SCALE GENOMIC DNA]</scope>
    <source>
        <strain evidence="5 6">DSM 16225</strain>
    </source>
</reference>
<keyword evidence="6" id="KW-1185">Reference proteome</keyword>
<dbReference type="PROSITE" id="PS51118">
    <property type="entry name" value="HTH_HXLR"/>
    <property type="match status" value="1"/>
</dbReference>
<keyword evidence="2" id="KW-0238">DNA-binding</keyword>
<name>A0A844Y213_9SPHN</name>
<accession>A0A844Y213</accession>
<dbReference type="Gene3D" id="3.30.1050.10">
    <property type="entry name" value="SCP2 sterol-binding domain"/>
    <property type="match status" value="1"/>
</dbReference>
<dbReference type="RefSeq" id="WP_160607667.1">
    <property type="nucleotide sequence ID" value="NZ_WTYF01000004.1"/>
</dbReference>